<keyword evidence="5" id="KW-0460">Magnesium</keyword>
<evidence type="ECO:0000256" key="2">
    <source>
        <dbReference type="ARBA" id="ARBA00022679"/>
    </source>
</evidence>
<evidence type="ECO:0000256" key="7">
    <source>
        <dbReference type="SAM" id="Phobius"/>
    </source>
</evidence>
<protein>
    <recommendedName>
        <fullName evidence="10">ADP-dependent glucokinase</fullName>
    </recommendedName>
</protein>
<keyword evidence="4" id="KW-0418">Kinase</keyword>
<keyword evidence="6" id="KW-0324">Glycolysis</keyword>
<keyword evidence="9" id="KW-1185">Reference proteome</keyword>
<evidence type="ECO:0008006" key="10">
    <source>
        <dbReference type="Google" id="ProtNLM"/>
    </source>
</evidence>
<dbReference type="GO" id="GO:0046872">
    <property type="term" value="F:metal ion binding"/>
    <property type="evidence" value="ECO:0007669"/>
    <property type="project" value="UniProtKB-KW"/>
</dbReference>
<evidence type="ECO:0000256" key="3">
    <source>
        <dbReference type="ARBA" id="ARBA00022723"/>
    </source>
</evidence>
<gene>
    <name evidence="8" type="ORF">ONE63_002108</name>
</gene>
<keyword evidence="7" id="KW-0472">Membrane</keyword>
<dbReference type="AlphaFoldDB" id="A0AAV7XDK4"/>
<keyword evidence="3" id="KW-0479">Metal-binding</keyword>
<keyword evidence="1" id="KW-0963">Cytoplasm</keyword>
<name>A0AAV7XDK4_9NEOP</name>
<dbReference type="Pfam" id="PF04587">
    <property type="entry name" value="ADP_PFK_GK"/>
    <property type="match status" value="1"/>
</dbReference>
<dbReference type="PANTHER" id="PTHR21208:SF1">
    <property type="entry name" value="ADP-DEPENDENT GLUCOKINASE"/>
    <property type="match status" value="1"/>
</dbReference>
<evidence type="ECO:0000256" key="6">
    <source>
        <dbReference type="ARBA" id="ARBA00023152"/>
    </source>
</evidence>
<keyword evidence="2" id="KW-0808">Transferase</keyword>
<proteinExistence type="predicted"/>
<dbReference type="GO" id="GO:0043843">
    <property type="term" value="F:ADP-specific glucokinase activity"/>
    <property type="evidence" value="ECO:0007669"/>
    <property type="project" value="TreeGrafter"/>
</dbReference>
<dbReference type="PANTHER" id="PTHR21208">
    <property type="entry name" value="ADP-DEPENDENT GLUCOKINASE"/>
    <property type="match status" value="1"/>
</dbReference>
<dbReference type="SUPFAM" id="SSF53613">
    <property type="entry name" value="Ribokinase-like"/>
    <property type="match status" value="1"/>
</dbReference>
<evidence type="ECO:0000256" key="4">
    <source>
        <dbReference type="ARBA" id="ARBA00022777"/>
    </source>
</evidence>
<dbReference type="InterPro" id="IPR029056">
    <property type="entry name" value="Ribokinase-like"/>
</dbReference>
<keyword evidence="7" id="KW-0812">Transmembrane</keyword>
<sequence>MGWKVLQIGCILSILVVLVAIWLRPGADREIDAGLRSILRGLIDVETPNRARKPKVAVGYGACMDVFTNAKDVLEFKESETQPDTITNDVELMQAYTYFFRHGAAAERFVHNSSLFDSLVERAEQVPGARWEMGGNAAVMASRFSFEGCDVLLAAKMTPRLQKTLPPGVKVVGGDVSKDDVHLILEYKAHEAWGPYKAPRANRFILHNDDNNPTLSSLEDFGSSLKSFEPDLLVVGGLQMMDNFPFEEGVRENRLRLVQEQMRRQSAKTRVHFELASFAEPKLMMYLVDNILPFADSLGMNEQELENLKSILLHGKVSVVSDSNPRVATVLDDMREVFTQLRKKEKEISGTRSLTRIHVHTLAYQAILTVHGSAWKNSVGAAAKASLTAYRHVCGSASVDVEKAHLIMDDSFATSKAAGSRRVPLNVTSPISCWDEECDETSVNICVAPVLVCTRAKQTCGGGDNISSAGISMQI</sequence>
<evidence type="ECO:0000256" key="5">
    <source>
        <dbReference type="ARBA" id="ARBA00022842"/>
    </source>
</evidence>
<accession>A0AAV7XDK4</accession>
<evidence type="ECO:0000256" key="1">
    <source>
        <dbReference type="ARBA" id="ARBA00022490"/>
    </source>
</evidence>
<dbReference type="GO" id="GO:0005783">
    <property type="term" value="C:endoplasmic reticulum"/>
    <property type="evidence" value="ECO:0007669"/>
    <property type="project" value="TreeGrafter"/>
</dbReference>
<dbReference type="InterPro" id="IPR007666">
    <property type="entry name" value="ADP_PFK/GK"/>
</dbReference>
<feature type="transmembrane region" description="Helical" evidence="7">
    <location>
        <begin position="6"/>
        <end position="23"/>
    </location>
</feature>
<keyword evidence="7" id="KW-1133">Transmembrane helix</keyword>
<dbReference type="EMBL" id="JAPTSV010000011">
    <property type="protein sequence ID" value="KAJ1522971.1"/>
    <property type="molecule type" value="Genomic_DNA"/>
</dbReference>
<organism evidence="8 9">
    <name type="scientific">Megalurothrips usitatus</name>
    <name type="common">bean blossom thrips</name>
    <dbReference type="NCBI Taxonomy" id="439358"/>
    <lineage>
        <taxon>Eukaryota</taxon>
        <taxon>Metazoa</taxon>
        <taxon>Ecdysozoa</taxon>
        <taxon>Arthropoda</taxon>
        <taxon>Hexapoda</taxon>
        <taxon>Insecta</taxon>
        <taxon>Pterygota</taxon>
        <taxon>Neoptera</taxon>
        <taxon>Paraneoptera</taxon>
        <taxon>Thysanoptera</taxon>
        <taxon>Terebrantia</taxon>
        <taxon>Thripoidea</taxon>
        <taxon>Thripidae</taxon>
        <taxon>Megalurothrips</taxon>
    </lineage>
</organism>
<dbReference type="Proteomes" id="UP001075354">
    <property type="component" value="Chromosome 11"/>
</dbReference>
<reference evidence="8" key="1">
    <citation type="submission" date="2022-12" db="EMBL/GenBank/DDBJ databases">
        <title>Chromosome-level genome assembly of the bean flower thrips Megalurothrips usitatus.</title>
        <authorList>
            <person name="Ma L."/>
            <person name="Liu Q."/>
            <person name="Li H."/>
            <person name="Cai W."/>
        </authorList>
    </citation>
    <scope>NUCLEOTIDE SEQUENCE</scope>
    <source>
        <strain evidence="8">Cailab_2022a</strain>
    </source>
</reference>
<evidence type="ECO:0000313" key="8">
    <source>
        <dbReference type="EMBL" id="KAJ1522971.1"/>
    </source>
</evidence>
<dbReference type="GO" id="GO:0006096">
    <property type="term" value="P:glycolytic process"/>
    <property type="evidence" value="ECO:0007669"/>
    <property type="project" value="UniProtKB-KW"/>
</dbReference>
<evidence type="ECO:0000313" key="9">
    <source>
        <dbReference type="Proteomes" id="UP001075354"/>
    </source>
</evidence>
<dbReference type="Gene3D" id="3.40.1190.20">
    <property type="match status" value="1"/>
</dbReference>
<dbReference type="PROSITE" id="PS51255">
    <property type="entry name" value="ADPK"/>
    <property type="match status" value="1"/>
</dbReference>
<comment type="caution">
    <text evidence="8">The sequence shown here is derived from an EMBL/GenBank/DDBJ whole genome shotgun (WGS) entry which is preliminary data.</text>
</comment>
<dbReference type="GO" id="GO:0006006">
    <property type="term" value="P:glucose metabolic process"/>
    <property type="evidence" value="ECO:0007669"/>
    <property type="project" value="TreeGrafter"/>
</dbReference>